<gene>
    <name evidence="2" type="ORF">RCOM_0714590</name>
</gene>
<evidence type="ECO:0000313" key="2">
    <source>
        <dbReference type="EMBL" id="EEF32683.1"/>
    </source>
</evidence>
<evidence type="ECO:0000313" key="3">
    <source>
        <dbReference type="Proteomes" id="UP000008311"/>
    </source>
</evidence>
<protein>
    <submittedName>
        <fullName evidence="2">Uncharacterized protein</fullName>
    </submittedName>
</protein>
<sequence length="106" mass="12144">MESTAPKVGYDCDMKIKVLMDVEKPLPLSFYNDRSKKVLGFRNLIGFLSAMCAFHWGLENPKRIVRKEFPEDGRPSSYLKGKTAMDLNDFKDDDTQMSAEKSDTWA</sequence>
<organism evidence="2 3">
    <name type="scientific">Ricinus communis</name>
    <name type="common">Castor bean</name>
    <dbReference type="NCBI Taxonomy" id="3988"/>
    <lineage>
        <taxon>Eukaryota</taxon>
        <taxon>Viridiplantae</taxon>
        <taxon>Streptophyta</taxon>
        <taxon>Embryophyta</taxon>
        <taxon>Tracheophyta</taxon>
        <taxon>Spermatophyta</taxon>
        <taxon>Magnoliopsida</taxon>
        <taxon>eudicotyledons</taxon>
        <taxon>Gunneridae</taxon>
        <taxon>Pentapetalae</taxon>
        <taxon>rosids</taxon>
        <taxon>fabids</taxon>
        <taxon>Malpighiales</taxon>
        <taxon>Euphorbiaceae</taxon>
        <taxon>Acalyphoideae</taxon>
        <taxon>Acalypheae</taxon>
        <taxon>Ricinus</taxon>
    </lineage>
</organism>
<name>B9SUP8_RICCO</name>
<dbReference type="AlphaFoldDB" id="B9SUP8"/>
<keyword evidence="1" id="KW-0472">Membrane</keyword>
<keyword evidence="1" id="KW-0812">Transmembrane</keyword>
<reference evidence="3" key="1">
    <citation type="journal article" date="2010" name="Nat. Biotechnol.">
        <title>Draft genome sequence of the oilseed species Ricinus communis.</title>
        <authorList>
            <person name="Chan A.P."/>
            <person name="Crabtree J."/>
            <person name="Zhao Q."/>
            <person name="Lorenzi H."/>
            <person name="Orvis J."/>
            <person name="Puiu D."/>
            <person name="Melake-Berhan A."/>
            <person name="Jones K.M."/>
            <person name="Redman J."/>
            <person name="Chen G."/>
            <person name="Cahoon E.B."/>
            <person name="Gedil M."/>
            <person name="Stanke M."/>
            <person name="Haas B.J."/>
            <person name="Wortman J.R."/>
            <person name="Fraser-Liggett C.M."/>
            <person name="Ravel J."/>
            <person name="Rabinowicz P.D."/>
        </authorList>
    </citation>
    <scope>NUCLEOTIDE SEQUENCE [LARGE SCALE GENOMIC DNA]</scope>
    <source>
        <strain evidence="3">cv. Hale</strain>
    </source>
</reference>
<evidence type="ECO:0000256" key="1">
    <source>
        <dbReference type="SAM" id="Phobius"/>
    </source>
</evidence>
<dbReference type="Proteomes" id="UP000008311">
    <property type="component" value="Unassembled WGS sequence"/>
</dbReference>
<dbReference type="InParanoid" id="B9SUP8"/>
<accession>B9SUP8</accession>
<proteinExistence type="predicted"/>
<keyword evidence="3" id="KW-1185">Reference proteome</keyword>
<keyword evidence="1" id="KW-1133">Transmembrane helix</keyword>
<feature type="transmembrane region" description="Helical" evidence="1">
    <location>
        <begin position="39"/>
        <end position="58"/>
    </location>
</feature>
<dbReference type="EMBL" id="EQ974150">
    <property type="protein sequence ID" value="EEF32683.1"/>
    <property type="molecule type" value="Genomic_DNA"/>
</dbReference>